<accession>A0A845GTP2</accession>
<reference evidence="1" key="1">
    <citation type="submission" date="2019-12" db="EMBL/GenBank/DDBJ databases">
        <title>Novel species isolated from a subtropical stream in China.</title>
        <authorList>
            <person name="Lu H."/>
        </authorList>
    </citation>
    <scope>NUCLEOTIDE SEQUENCE [LARGE SCALE GENOMIC DNA]</scope>
    <source>
        <strain evidence="1">FT81W</strain>
    </source>
</reference>
<evidence type="ECO:0000313" key="1">
    <source>
        <dbReference type="EMBL" id="MYM97411.1"/>
    </source>
</evidence>
<comment type="caution">
    <text evidence="1">The sequence shown here is derived from an EMBL/GenBank/DDBJ whole genome shotgun (WGS) entry which is preliminary data.</text>
</comment>
<evidence type="ECO:0000313" key="2">
    <source>
        <dbReference type="Proteomes" id="UP000447355"/>
    </source>
</evidence>
<dbReference type="RefSeq" id="WP_161086316.1">
    <property type="nucleotide sequence ID" value="NZ_WWCX01000072.1"/>
</dbReference>
<dbReference type="Proteomes" id="UP000447355">
    <property type="component" value="Unassembled WGS sequence"/>
</dbReference>
<dbReference type="AlphaFoldDB" id="A0A845GTP2"/>
<name>A0A845GTP2_9BURK</name>
<gene>
    <name evidence="1" type="ORF">GTP90_26525</name>
</gene>
<proteinExistence type="predicted"/>
<dbReference type="EMBL" id="WWCX01000072">
    <property type="protein sequence ID" value="MYM97411.1"/>
    <property type="molecule type" value="Genomic_DNA"/>
</dbReference>
<sequence>MRYVYAMARALQRKPKVGNGDCVALLQHYAHAPNTQLWKQGIAVLDAKDIAPGTAIATFVKGRYPSNNRGNHAAFFLRHAAPGQGFYVIDQWIPKPGRGEKPYISSRLIYAKHKKQNADGSWPEASDNADAFSVIE</sequence>
<dbReference type="NCBIfam" id="NF033857">
    <property type="entry name" value="BPSL0067_fam"/>
    <property type="match status" value="1"/>
</dbReference>
<dbReference type="InterPro" id="IPR047746">
    <property type="entry name" value="Dae2/Tae2-like"/>
</dbReference>
<organism evidence="1 2">
    <name type="scientific">Duganella vulcania</name>
    <dbReference type="NCBI Taxonomy" id="2692166"/>
    <lineage>
        <taxon>Bacteria</taxon>
        <taxon>Pseudomonadati</taxon>
        <taxon>Pseudomonadota</taxon>
        <taxon>Betaproteobacteria</taxon>
        <taxon>Burkholderiales</taxon>
        <taxon>Oxalobacteraceae</taxon>
        <taxon>Telluria group</taxon>
        <taxon>Duganella</taxon>
    </lineage>
</organism>
<protein>
    <submittedName>
        <fullName evidence="1">BPSL0067 family protein</fullName>
    </submittedName>
</protein>